<keyword evidence="7" id="KW-0067">ATP-binding</keyword>
<evidence type="ECO:0000259" key="10">
    <source>
        <dbReference type="SMART" id="SM00387"/>
    </source>
</evidence>
<feature type="transmembrane region" description="Helical" evidence="9">
    <location>
        <begin position="310"/>
        <end position="334"/>
    </location>
</feature>
<gene>
    <name evidence="11" type="ORF">Dfulv_13595</name>
</gene>
<feature type="transmembrane region" description="Helical" evidence="9">
    <location>
        <begin position="174"/>
        <end position="197"/>
    </location>
</feature>
<feature type="transmembrane region" description="Helical" evidence="9">
    <location>
        <begin position="143"/>
        <end position="162"/>
    </location>
</feature>
<keyword evidence="4" id="KW-0808">Transferase</keyword>
<reference evidence="11" key="2">
    <citation type="submission" date="2022-09" db="EMBL/GenBank/DDBJ databases">
        <title>Biosynthetic gene clusters of Dactylosporangioum fulvum.</title>
        <authorList>
            <person name="Caradec T."/>
        </authorList>
    </citation>
    <scope>NUCLEOTIDE SEQUENCE</scope>
    <source>
        <strain evidence="11">NRRL B-16292</strain>
    </source>
</reference>
<evidence type="ECO:0000256" key="5">
    <source>
        <dbReference type="ARBA" id="ARBA00022741"/>
    </source>
</evidence>
<dbReference type="PANTHER" id="PTHR24421:SF10">
    <property type="entry name" value="NITRATE_NITRITE SENSOR PROTEIN NARQ"/>
    <property type="match status" value="1"/>
</dbReference>
<dbReference type="RefSeq" id="WP_259863281.1">
    <property type="nucleotide sequence ID" value="NZ_BAAAST010000006.1"/>
</dbReference>
<evidence type="ECO:0000256" key="6">
    <source>
        <dbReference type="ARBA" id="ARBA00022777"/>
    </source>
</evidence>
<proteinExistence type="predicted"/>
<dbReference type="PANTHER" id="PTHR24421">
    <property type="entry name" value="NITRATE/NITRITE SENSOR PROTEIN NARX-RELATED"/>
    <property type="match status" value="1"/>
</dbReference>
<keyword evidence="6 11" id="KW-0418">Kinase</keyword>
<dbReference type="Pfam" id="PF07730">
    <property type="entry name" value="HisKA_3"/>
    <property type="match status" value="1"/>
</dbReference>
<sequence length="537" mass="57180">MSRRPLSAQLAVVAVSVAVVVGLASTGLLSPWWSLFADNTGRFAAALAATLACWITAARHSGAQRWWRLWMGAGTCGWMFGQSVWSWYQLVRGVGLPSPSPADAGYLTLPVFALAAIIVLAADQSDQSGQGAPRRRPEQLVMVLDGLIVVGALFVFTWATTLRPVVRAGAATPFAFSVAIAYPVTELLLTVIVILLIAAAASAANRLQLVILAAGLFCLAFSDSIFAYQVSAGAHSMPLLANAGFVAGHGLIAIAALTPTPTREAPRWVVRPHARWGHLLLPYVPVAGTGVLLIVQLVRGIRMDSVEIVVVTVVISLLIIRQAVTLVQSAYLVASRARLVLATDQTRRQLERDLHDGVQQRLISLGLDIRRAEANVPPELTQLRQQLSAVVSGLSGTVDDVRELSRGVHPAILTEGGLRPALRTLARRCAVPVELDVQVDGRQPEPVEVAAYYVAAEALTNATKYAQATLIHVCAQVRGRNLYLTVRDDGIGGADPKRGTGLIGLTDRVEALGGTLTVESPAGQGTRLQAEIPLDQR</sequence>
<evidence type="ECO:0000256" key="3">
    <source>
        <dbReference type="ARBA" id="ARBA00022553"/>
    </source>
</evidence>
<comment type="catalytic activity">
    <reaction evidence="1">
        <text>ATP + protein L-histidine = ADP + protein N-phospho-L-histidine.</text>
        <dbReference type="EC" id="2.7.13.3"/>
    </reaction>
</comment>
<keyword evidence="5" id="KW-0547">Nucleotide-binding</keyword>
<protein>
    <recommendedName>
        <fullName evidence="2">histidine kinase</fullName>
        <ecNumber evidence="2">2.7.13.3</ecNumber>
    </recommendedName>
</protein>
<keyword evidence="12" id="KW-1185">Reference proteome</keyword>
<accession>A0ABY5W858</accession>
<dbReference type="InterPro" id="IPR050482">
    <property type="entry name" value="Sensor_HK_TwoCompSys"/>
</dbReference>
<feature type="transmembrane region" description="Helical" evidence="9">
    <location>
        <begin position="39"/>
        <end position="57"/>
    </location>
</feature>
<keyword evidence="9" id="KW-1133">Transmembrane helix</keyword>
<feature type="transmembrane region" description="Helical" evidence="9">
    <location>
        <begin position="104"/>
        <end position="122"/>
    </location>
</feature>
<reference evidence="11" key="1">
    <citation type="submission" date="2021-04" db="EMBL/GenBank/DDBJ databases">
        <authorList>
            <person name="Hartkoorn R.C."/>
            <person name="Beaudoing E."/>
            <person name="Hot D."/>
        </authorList>
    </citation>
    <scope>NUCLEOTIDE SEQUENCE</scope>
    <source>
        <strain evidence="11">NRRL B-16292</strain>
    </source>
</reference>
<feature type="transmembrane region" description="Helical" evidence="9">
    <location>
        <begin position="69"/>
        <end position="88"/>
    </location>
</feature>
<keyword evidence="8" id="KW-0902">Two-component regulatory system</keyword>
<feature type="transmembrane region" description="Helical" evidence="9">
    <location>
        <begin position="12"/>
        <end position="33"/>
    </location>
</feature>
<evidence type="ECO:0000313" key="12">
    <source>
        <dbReference type="Proteomes" id="UP001059617"/>
    </source>
</evidence>
<dbReference type="InterPro" id="IPR036890">
    <property type="entry name" value="HATPase_C_sf"/>
</dbReference>
<dbReference type="Gene3D" id="3.30.565.10">
    <property type="entry name" value="Histidine kinase-like ATPase, C-terminal domain"/>
    <property type="match status" value="1"/>
</dbReference>
<dbReference type="SMART" id="SM00387">
    <property type="entry name" value="HATPase_c"/>
    <property type="match status" value="1"/>
</dbReference>
<dbReference type="InterPro" id="IPR011712">
    <property type="entry name" value="Sig_transdc_His_kin_sub3_dim/P"/>
</dbReference>
<evidence type="ECO:0000256" key="1">
    <source>
        <dbReference type="ARBA" id="ARBA00000085"/>
    </source>
</evidence>
<evidence type="ECO:0000256" key="7">
    <source>
        <dbReference type="ARBA" id="ARBA00022840"/>
    </source>
</evidence>
<evidence type="ECO:0000256" key="8">
    <source>
        <dbReference type="ARBA" id="ARBA00023012"/>
    </source>
</evidence>
<keyword evidence="3" id="KW-0597">Phosphoprotein</keyword>
<keyword evidence="9" id="KW-0472">Membrane</keyword>
<dbReference type="Proteomes" id="UP001059617">
    <property type="component" value="Chromosome"/>
</dbReference>
<feature type="transmembrane region" description="Helical" evidence="9">
    <location>
        <begin position="240"/>
        <end position="258"/>
    </location>
</feature>
<dbReference type="GO" id="GO:0016301">
    <property type="term" value="F:kinase activity"/>
    <property type="evidence" value="ECO:0007669"/>
    <property type="project" value="UniProtKB-KW"/>
</dbReference>
<feature type="transmembrane region" description="Helical" evidence="9">
    <location>
        <begin position="209"/>
        <end position="228"/>
    </location>
</feature>
<dbReference type="InterPro" id="IPR003594">
    <property type="entry name" value="HATPase_dom"/>
</dbReference>
<evidence type="ECO:0000256" key="2">
    <source>
        <dbReference type="ARBA" id="ARBA00012438"/>
    </source>
</evidence>
<name>A0ABY5W858_9ACTN</name>
<dbReference type="Pfam" id="PF02518">
    <property type="entry name" value="HATPase_c"/>
    <property type="match status" value="1"/>
</dbReference>
<organism evidence="11 12">
    <name type="scientific">Dactylosporangium fulvum</name>
    <dbReference type="NCBI Taxonomy" id="53359"/>
    <lineage>
        <taxon>Bacteria</taxon>
        <taxon>Bacillati</taxon>
        <taxon>Actinomycetota</taxon>
        <taxon>Actinomycetes</taxon>
        <taxon>Micromonosporales</taxon>
        <taxon>Micromonosporaceae</taxon>
        <taxon>Dactylosporangium</taxon>
    </lineage>
</organism>
<dbReference type="Gene3D" id="1.20.5.1930">
    <property type="match status" value="1"/>
</dbReference>
<dbReference type="EC" id="2.7.13.3" evidence="2"/>
<dbReference type="EMBL" id="CP073720">
    <property type="protein sequence ID" value="UWP85199.1"/>
    <property type="molecule type" value="Genomic_DNA"/>
</dbReference>
<feature type="transmembrane region" description="Helical" evidence="9">
    <location>
        <begin position="279"/>
        <end position="298"/>
    </location>
</feature>
<evidence type="ECO:0000256" key="4">
    <source>
        <dbReference type="ARBA" id="ARBA00022679"/>
    </source>
</evidence>
<evidence type="ECO:0000313" key="11">
    <source>
        <dbReference type="EMBL" id="UWP85199.1"/>
    </source>
</evidence>
<dbReference type="CDD" id="cd16917">
    <property type="entry name" value="HATPase_UhpB-NarQ-NarX-like"/>
    <property type="match status" value="1"/>
</dbReference>
<evidence type="ECO:0000256" key="9">
    <source>
        <dbReference type="SAM" id="Phobius"/>
    </source>
</evidence>
<keyword evidence="9" id="KW-0812">Transmembrane</keyword>
<dbReference type="SUPFAM" id="SSF55874">
    <property type="entry name" value="ATPase domain of HSP90 chaperone/DNA topoisomerase II/histidine kinase"/>
    <property type="match status" value="1"/>
</dbReference>
<feature type="domain" description="Histidine kinase/HSP90-like ATPase" evidence="10">
    <location>
        <begin position="446"/>
        <end position="536"/>
    </location>
</feature>